<reference evidence="15" key="1">
    <citation type="submission" date="2020-12" db="EMBL/GenBank/DDBJ databases">
        <title>Geomonas sp. Red875, isolated from river sediment.</title>
        <authorList>
            <person name="Xu Z."/>
            <person name="Zhang Z."/>
            <person name="Masuda Y."/>
            <person name="Itoh H."/>
            <person name="Senoo K."/>
        </authorList>
    </citation>
    <scope>NUCLEOTIDE SEQUENCE</scope>
    <source>
        <strain evidence="15">Red875</strain>
    </source>
</reference>
<comment type="caution">
    <text evidence="15">The sequence shown here is derived from an EMBL/GenBank/DDBJ whole genome shotgun (WGS) entry which is preliminary data.</text>
</comment>
<dbReference type="InterPro" id="IPR036249">
    <property type="entry name" value="Thioredoxin-like_sf"/>
</dbReference>
<name>A0A8J7J4B8_9BACT</name>
<feature type="domain" description="Thioredoxin" evidence="14">
    <location>
        <begin position="2"/>
        <end position="156"/>
    </location>
</feature>
<organism evidence="15 16">
    <name type="scientific">Geomesophilobacter sediminis</name>
    <dbReference type="NCBI Taxonomy" id="2798584"/>
    <lineage>
        <taxon>Bacteria</taxon>
        <taxon>Pseudomonadati</taxon>
        <taxon>Thermodesulfobacteriota</taxon>
        <taxon>Desulfuromonadia</taxon>
        <taxon>Geobacterales</taxon>
        <taxon>Geobacteraceae</taxon>
        <taxon>Geomesophilobacter</taxon>
    </lineage>
</organism>
<keyword evidence="7" id="KW-1015">Disulfide bond</keyword>
<evidence type="ECO:0000256" key="7">
    <source>
        <dbReference type="ARBA" id="ARBA00023157"/>
    </source>
</evidence>
<evidence type="ECO:0000256" key="10">
    <source>
        <dbReference type="ARBA" id="ARBA00038489"/>
    </source>
</evidence>
<dbReference type="FunFam" id="3.40.30.10:FF:000007">
    <property type="entry name" value="Thioredoxin-dependent thiol peroxidase"/>
    <property type="match status" value="1"/>
</dbReference>
<feature type="active site" description="Cysteine sulfenic acid (-SOH) intermediate; for peroxidase activity" evidence="13">
    <location>
        <position position="44"/>
    </location>
</feature>
<evidence type="ECO:0000313" key="15">
    <source>
        <dbReference type="EMBL" id="MBJ6725668.1"/>
    </source>
</evidence>
<evidence type="ECO:0000256" key="11">
    <source>
        <dbReference type="ARBA" id="ARBA00042639"/>
    </source>
</evidence>
<dbReference type="PANTHER" id="PTHR42801">
    <property type="entry name" value="THIOREDOXIN-DEPENDENT PEROXIDE REDUCTASE"/>
    <property type="match status" value="1"/>
</dbReference>
<comment type="catalytic activity">
    <reaction evidence="12">
        <text>a hydroperoxide + [thioredoxin]-dithiol = an alcohol + [thioredoxin]-disulfide + H2O</text>
        <dbReference type="Rhea" id="RHEA:62620"/>
        <dbReference type="Rhea" id="RHEA-COMP:10698"/>
        <dbReference type="Rhea" id="RHEA-COMP:10700"/>
        <dbReference type="ChEBI" id="CHEBI:15377"/>
        <dbReference type="ChEBI" id="CHEBI:29950"/>
        <dbReference type="ChEBI" id="CHEBI:30879"/>
        <dbReference type="ChEBI" id="CHEBI:35924"/>
        <dbReference type="ChEBI" id="CHEBI:50058"/>
        <dbReference type="EC" id="1.11.1.24"/>
    </reaction>
</comment>
<keyword evidence="5" id="KW-0049">Antioxidant</keyword>
<evidence type="ECO:0000256" key="2">
    <source>
        <dbReference type="ARBA" id="ARBA00011245"/>
    </source>
</evidence>
<accession>A0A8J7J4B8</accession>
<protein>
    <recommendedName>
        <fullName evidence="3">thioredoxin-dependent peroxiredoxin</fullName>
        <ecNumber evidence="3">1.11.1.24</ecNumber>
    </recommendedName>
    <alternativeName>
        <fullName evidence="9">Thioredoxin peroxidase</fullName>
    </alternativeName>
    <alternativeName>
        <fullName evidence="11">Thioredoxin-dependent peroxiredoxin Bcp</fullName>
    </alternativeName>
</protein>
<dbReference type="InterPro" id="IPR024706">
    <property type="entry name" value="Peroxiredoxin_AhpC-typ"/>
</dbReference>
<dbReference type="EC" id="1.11.1.24" evidence="3"/>
<dbReference type="Pfam" id="PF00578">
    <property type="entry name" value="AhpC-TSA"/>
    <property type="match status" value="1"/>
</dbReference>
<dbReference type="InterPro" id="IPR013766">
    <property type="entry name" value="Thioredoxin_domain"/>
</dbReference>
<dbReference type="Gene3D" id="3.40.30.10">
    <property type="entry name" value="Glutaredoxin"/>
    <property type="match status" value="1"/>
</dbReference>
<dbReference type="PIRSF" id="PIRSF000239">
    <property type="entry name" value="AHPC"/>
    <property type="match status" value="1"/>
</dbReference>
<evidence type="ECO:0000256" key="9">
    <source>
        <dbReference type="ARBA" id="ARBA00032824"/>
    </source>
</evidence>
<evidence type="ECO:0000256" key="6">
    <source>
        <dbReference type="ARBA" id="ARBA00023002"/>
    </source>
</evidence>
<evidence type="ECO:0000256" key="4">
    <source>
        <dbReference type="ARBA" id="ARBA00022559"/>
    </source>
</evidence>
<keyword evidence="16" id="KW-1185">Reference proteome</keyword>
<dbReference type="InterPro" id="IPR000866">
    <property type="entry name" value="AhpC/TSA"/>
</dbReference>
<gene>
    <name evidence="15" type="ORF">JFN93_13190</name>
</gene>
<comment type="subunit">
    <text evidence="2">Monomer.</text>
</comment>
<dbReference type="PANTHER" id="PTHR42801:SF4">
    <property type="entry name" value="AHPC_TSA FAMILY PROTEIN"/>
    <property type="match status" value="1"/>
</dbReference>
<dbReference type="EMBL" id="JAEMHM010000010">
    <property type="protein sequence ID" value="MBJ6725668.1"/>
    <property type="molecule type" value="Genomic_DNA"/>
</dbReference>
<dbReference type="GO" id="GO:0008379">
    <property type="term" value="F:thioredoxin peroxidase activity"/>
    <property type="evidence" value="ECO:0007669"/>
    <property type="project" value="TreeGrafter"/>
</dbReference>
<dbReference type="AlphaFoldDB" id="A0A8J7J4B8"/>
<dbReference type="GO" id="GO:0034599">
    <property type="term" value="P:cellular response to oxidative stress"/>
    <property type="evidence" value="ECO:0007669"/>
    <property type="project" value="TreeGrafter"/>
</dbReference>
<dbReference type="Proteomes" id="UP000636888">
    <property type="component" value="Unassembled WGS sequence"/>
</dbReference>
<evidence type="ECO:0000256" key="3">
    <source>
        <dbReference type="ARBA" id="ARBA00013017"/>
    </source>
</evidence>
<dbReference type="CDD" id="cd03017">
    <property type="entry name" value="PRX_BCP"/>
    <property type="match status" value="1"/>
</dbReference>
<keyword evidence="6" id="KW-0560">Oxidoreductase</keyword>
<evidence type="ECO:0000313" key="16">
    <source>
        <dbReference type="Proteomes" id="UP000636888"/>
    </source>
</evidence>
<evidence type="ECO:0000256" key="13">
    <source>
        <dbReference type="PIRSR" id="PIRSR000239-1"/>
    </source>
</evidence>
<dbReference type="SUPFAM" id="SSF52833">
    <property type="entry name" value="Thioredoxin-like"/>
    <property type="match status" value="1"/>
</dbReference>
<proteinExistence type="inferred from homology"/>
<evidence type="ECO:0000256" key="12">
    <source>
        <dbReference type="ARBA" id="ARBA00049091"/>
    </source>
</evidence>
<evidence type="ECO:0000256" key="8">
    <source>
        <dbReference type="ARBA" id="ARBA00023284"/>
    </source>
</evidence>
<comment type="function">
    <text evidence="1">Thiol-specific peroxidase that catalyzes the reduction of hydrogen peroxide and organic hydroperoxides to water and alcohols, respectively. Plays a role in cell protection against oxidative stress by detoxifying peroxides and as sensor of hydrogen peroxide-mediated signaling events.</text>
</comment>
<dbReference type="GO" id="GO:0045454">
    <property type="term" value="P:cell redox homeostasis"/>
    <property type="evidence" value="ECO:0007669"/>
    <property type="project" value="TreeGrafter"/>
</dbReference>
<dbReference type="InterPro" id="IPR050924">
    <property type="entry name" value="Peroxiredoxin_BCP/PrxQ"/>
</dbReference>
<comment type="similarity">
    <text evidence="10">Belongs to the peroxiredoxin family. BCP/PrxQ subfamily.</text>
</comment>
<dbReference type="GO" id="GO:0005737">
    <property type="term" value="C:cytoplasm"/>
    <property type="evidence" value="ECO:0007669"/>
    <property type="project" value="TreeGrafter"/>
</dbReference>
<keyword evidence="4" id="KW-0575">Peroxidase</keyword>
<evidence type="ECO:0000256" key="5">
    <source>
        <dbReference type="ARBA" id="ARBA00022862"/>
    </source>
</evidence>
<dbReference type="PROSITE" id="PS51352">
    <property type="entry name" value="THIOREDOXIN_2"/>
    <property type="match status" value="1"/>
</dbReference>
<dbReference type="RefSeq" id="WP_199384560.1">
    <property type="nucleotide sequence ID" value="NZ_JAEMHM010000010.1"/>
</dbReference>
<evidence type="ECO:0000259" key="14">
    <source>
        <dbReference type="PROSITE" id="PS51352"/>
    </source>
</evidence>
<evidence type="ECO:0000256" key="1">
    <source>
        <dbReference type="ARBA" id="ARBA00003330"/>
    </source>
</evidence>
<sequence length="157" mass="16932">MSLEGQAAPQFRLEGSDGKTHSLADWAGKTLVLFFYPKDSTPGCTSEAVGFRDLHPQFEQLGAAVVGLSKDSLKSHAKFSETYQLPYPLLSDPDTSVLAAYGAFGEKVMYGKKTVGTIRSTVVISPEGTVLKHWAKVAKASEHPTQVLEFLTGLTRG</sequence>
<keyword evidence="8" id="KW-0676">Redox-active center</keyword>